<proteinExistence type="predicted"/>
<feature type="region of interest" description="Disordered" evidence="1">
    <location>
        <begin position="1"/>
        <end position="45"/>
    </location>
</feature>
<gene>
    <name evidence="2" type="ORF">PABY_06380</name>
</gene>
<evidence type="ECO:0000313" key="2">
    <source>
        <dbReference type="EMBL" id="BES81071.1"/>
    </source>
</evidence>
<evidence type="ECO:0000313" key="3">
    <source>
        <dbReference type="Proteomes" id="UP001341135"/>
    </source>
</evidence>
<dbReference type="EMBL" id="AP028907">
    <property type="protein sequence ID" value="BES81071.1"/>
    <property type="molecule type" value="Genomic_DNA"/>
</dbReference>
<accession>A0ABN6ZLE4</accession>
<evidence type="ECO:0000256" key="1">
    <source>
        <dbReference type="SAM" id="MobiDB-lite"/>
    </source>
</evidence>
<dbReference type="Proteomes" id="UP001341135">
    <property type="component" value="Chromosome"/>
</dbReference>
<sequence>MPSSIHEGIAPVPRRPNRNENTRPATPPGTAKLPNKPEQVTSKTDSCATVARSIGVDKPTKHSALVLFPAAYG</sequence>
<protein>
    <submittedName>
        <fullName evidence="2">Uncharacterized protein</fullName>
    </submittedName>
</protein>
<organism evidence="2 3">
    <name type="scientific">Pyrodictium abyssi</name>
    <dbReference type="NCBI Taxonomy" id="54256"/>
    <lineage>
        <taxon>Archaea</taxon>
        <taxon>Thermoproteota</taxon>
        <taxon>Thermoprotei</taxon>
        <taxon>Desulfurococcales</taxon>
        <taxon>Pyrodictiaceae</taxon>
        <taxon>Pyrodictium</taxon>
    </lineage>
</organism>
<name>A0ABN6ZLE4_9CREN</name>
<keyword evidence="3" id="KW-1185">Reference proteome</keyword>
<reference evidence="2 3" key="1">
    <citation type="submission" date="2023-09" db="EMBL/GenBank/DDBJ databases">
        <title>Pyrofollis japonicus gen. nov. sp. nov., a novel member of the family Pyrodictiaceae isolated from the Iheya North hydrothermal field.</title>
        <authorList>
            <person name="Miyazaki U."/>
            <person name="Sanari M."/>
            <person name="Tame A."/>
            <person name="Kitajima M."/>
            <person name="Okamoto A."/>
            <person name="Sawayama S."/>
            <person name="Miyazaki J."/>
            <person name="Takai K."/>
            <person name="Nakagawa S."/>
        </authorList>
    </citation>
    <scope>NUCLEOTIDE SEQUENCE [LARGE SCALE GENOMIC DNA]</scope>
    <source>
        <strain evidence="2 3">AV2</strain>
    </source>
</reference>